<reference evidence="1" key="1">
    <citation type="journal article" date="2010" name="Science">
        <title>The genome of the Western clawed frog Xenopus tropicalis.</title>
        <authorList>
            <person name="Hellsten U."/>
            <person name="Harland R.M."/>
            <person name="Gilchrist M.J."/>
            <person name="Hendrix D."/>
            <person name="Jurka J."/>
            <person name="Kapitonov V."/>
            <person name="Ovcharenko I."/>
            <person name="Putnam N.H."/>
            <person name="Shu S."/>
            <person name="Taher L."/>
            <person name="Blitz I.L."/>
            <person name="Blumberg B."/>
            <person name="Dichmann D.S."/>
            <person name="Dubchak I."/>
            <person name="Amaya E."/>
            <person name="Detter J.C."/>
            <person name="Fletcher R."/>
            <person name="Gerhard D.S."/>
            <person name="Goodstein D."/>
            <person name="Graves T."/>
            <person name="Grigoriev I.V."/>
            <person name="Grimwood J."/>
            <person name="Kawashima T."/>
            <person name="Lindquist E."/>
            <person name="Lucas S.M."/>
            <person name="Mead P.E."/>
            <person name="Mitros T."/>
            <person name="Ogino H."/>
            <person name="Ohta Y."/>
            <person name="Poliakov A.V."/>
            <person name="Pollet N."/>
            <person name="Robert J."/>
            <person name="Salamov A."/>
            <person name="Sater A.K."/>
            <person name="Schmutz J."/>
            <person name="Terry A."/>
            <person name="Vize P.D."/>
            <person name="Warren W.C."/>
            <person name="Wells D."/>
            <person name="Wills A."/>
            <person name="Wilson R.K."/>
            <person name="Zimmerman L.B."/>
            <person name="Zorn A.M."/>
            <person name="Grainger R."/>
            <person name="Grammer T."/>
            <person name="Khokha M.K."/>
            <person name="Richardson P.M."/>
            <person name="Rokhsar D.S."/>
        </authorList>
    </citation>
    <scope>NUCLEOTIDE SEQUENCE [LARGE SCALE GENOMIC DNA]</scope>
    <source>
        <strain evidence="1">Nigerian</strain>
    </source>
</reference>
<dbReference type="AlphaFoldDB" id="A0A6I8SD67"/>
<reference evidence="3" key="3">
    <citation type="submission" date="2025-04" db="UniProtKB">
        <authorList>
            <consortium name="RefSeq"/>
        </authorList>
    </citation>
    <scope>IDENTIFICATION</scope>
    <source>
        <strain evidence="3">Nigerian</strain>
        <tissue evidence="3">Liver and blood</tissue>
    </source>
</reference>
<dbReference type="InterPro" id="IPR013240">
    <property type="entry name" value="DNA-dir_RNA_pol1_su_RPA34"/>
</dbReference>
<dbReference type="GeneID" id="100485875"/>
<dbReference type="Proteomes" id="UP000008143">
    <property type="component" value="Chromosome 8"/>
</dbReference>
<dbReference type="OrthoDB" id="10071093at2759"/>
<keyword evidence="3" id="KW-0804">Transcription</keyword>
<dbReference type="RefSeq" id="XP_002932651.1">
    <property type="nucleotide sequence ID" value="XM_002932605.5"/>
</dbReference>
<dbReference type="GeneTree" id="ENSGT00450000040362"/>
<dbReference type="CTD" id="10849"/>
<name>A0A6I8SD67_XENTR</name>
<keyword evidence="3" id="KW-0240">DNA-directed RNA polymerase</keyword>
<sequence length="197" mass="21560">MLLSLLPSPVGCRLKTDCLLSVLVGLGGKESFQCPLNFKPVAVCEGTVTSDPDLEVWLIKAPAGFNPESFTNHRFPLAGCKTQKVKVDGVRRLYNVTATPCTDTPCRALLPQDEASGDRLVCAPQFQGVITIADAHGESSVLHPIPDRLPRTVPEGLKLRYCPFGSVSPKYKRKGDLAIVHKKKKKKRKREEANVNV</sequence>
<accession>A0A6I8SD67</accession>
<proteinExistence type="predicted"/>
<dbReference type="Bgee" id="ENSXETG00000039831">
    <property type="expression patterns" value="Expressed in egg cell and 12 other cell types or tissues"/>
</dbReference>
<gene>
    <name evidence="1" type="primary">polr1g</name>
    <name evidence="3" type="synonym">cd3eap</name>
</gene>
<organism evidence="1">
    <name type="scientific">Xenopus tropicalis</name>
    <name type="common">Western clawed frog</name>
    <name type="synonym">Silurana tropicalis</name>
    <dbReference type="NCBI Taxonomy" id="8364"/>
    <lineage>
        <taxon>Eukaryota</taxon>
        <taxon>Metazoa</taxon>
        <taxon>Chordata</taxon>
        <taxon>Craniata</taxon>
        <taxon>Vertebrata</taxon>
        <taxon>Euteleostomi</taxon>
        <taxon>Amphibia</taxon>
        <taxon>Batrachia</taxon>
        <taxon>Anura</taxon>
        <taxon>Pipoidea</taxon>
        <taxon>Pipidae</taxon>
        <taxon>Xenopodinae</taxon>
        <taxon>Xenopus</taxon>
        <taxon>Silurana</taxon>
    </lineage>
</organism>
<dbReference type="GO" id="GO:0000428">
    <property type="term" value="C:DNA-directed RNA polymerase complex"/>
    <property type="evidence" value="ECO:0007669"/>
    <property type="project" value="UniProtKB-KW"/>
</dbReference>
<evidence type="ECO:0000313" key="2">
    <source>
        <dbReference type="Proteomes" id="UP000008143"/>
    </source>
</evidence>
<reference evidence="1" key="2">
    <citation type="submission" date="2020-05" db="UniProtKB">
        <authorList>
            <consortium name="Ensembl"/>
        </authorList>
    </citation>
    <scope>IDENTIFICATION</scope>
</reference>
<dbReference type="Pfam" id="PF08208">
    <property type="entry name" value="RNA_polI_A34"/>
    <property type="match status" value="1"/>
</dbReference>
<dbReference type="Gene3D" id="6.20.250.70">
    <property type="match status" value="1"/>
</dbReference>
<protein>
    <submittedName>
        <fullName evidence="3">DNA-directed RNA polymerase I subunit RPA34 isoform X1</fullName>
    </submittedName>
    <submittedName>
        <fullName evidence="1">RNA polymerase I subunit G</fullName>
    </submittedName>
</protein>
<evidence type="ECO:0000313" key="3">
    <source>
        <dbReference type="RefSeq" id="XP_002932651.1"/>
    </source>
</evidence>
<dbReference type="GO" id="GO:0006360">
    <property type="term" value="P:transcription by RNA polymerase I"/>
    <property type="evidence" value="ECO:0007669"/>
    <property type="project" value="InterPro"/>
</dbReference>
<evidence type="ECO:0000313" key="1">
    <source>
        <dbReference type="Ensembl" id="ENSXETP00000092711"/>
    </source>
</evidence>
<keyword evidence="2" id="KW-1185">Reference proteome</keyword>
<dbReference type="Ensembl" id="ENSXETT00000076007">
    <property type="protein sequence ID" value="ENSXETP00000092711"/>
    <property type="gene ID" value="ENSXETG00000039831"/>
</dbReference>